<name>A0A0H5BFB8_BLAVI</name>
<dbReference type="OrthoDB" id="9806849at2"/>
<protein>
    <recommendedName>
        <fullName evidence="4">NUDIX hydrolase</fullName>
    </recommendedName>
</protein>
<reference evidence="3" key="3">
    <citation type="journal article" date="2016" name="Genome Announc.">
        <title>Revised genome sequence of the purple photosynthetic bacterium Blastochloris viridis.</title>
        <authorList>
            <person name="Liu L.N."/>
            <person name="Faulkner M."/>
            <person name="Liu X."/>
            <person name="Huang F."/>
            <person name="Darby A.C."/>
            <person name="Hall N."/>
        </authorList>
    </citation>
    <scope>NUCLEOTIDE SEQUENCE [LARGE SCALE GENOMIC DNA]</scope>
    <source>
        <strain evidence="3">ATCC 19567 / DSM 133 / F</strain>
    </source>
</reference>
<dbReference type="PATRIC" id="fig|1079.6.peg.3372"/>
<dbReference type="CDD" id="cd02883">
    <property type="entry name" value="NUDIX_Hydrolase"/>
    <property type="match status" value="1"/>
</dbReference>
<reference evidence="1" key="1">
    <citation type="journal article" date="2015" name="Genome Announc.">
        <title>Complete Genome Sequence of the Bacteriochlorophyll b-Producing Photosynthetic Bacterium Blastochloris viridis.</title>
        <authorList>
            <person name="Tsukatani Y."/>
            <person name="Hirose Y."/>
            <person name="Harada J."/>
            <person name="Misawa N."/>
            <person name="Mori K."/>
            <person name="Inoue K."/>
            <person name="Tamiaki H."/>
        </authorList>
    </citation>
    <scope>NUCLEOTIDE SEQUENCE [LARGE SCALE GENOMIC DNA]</scope>
    <source>
        <strain evidence="1">DSM 133</strain>
    </source>
</reference>
<organism evidence="2 3">
    <name type="scientific">Blastochloris viridis</name>
    <name type="common">Rhodopseudomonas viridis</name>
    <dbReference type="NCBI Taxonomy" id="1079"/>
    <lineage>
        <taxon>Bacteria</taxon>
        <taxon>Pseudomonadati</taxon>
        <taxon>Pseudomonadota</taxon>
        <taxon>Alphaproteobacteria</taxon>
        <taxon>Hyphomicrobiales</taxon>
        <taxon>Blastochloridaceae</taxon>
        <taxon>Blastochloris</taxon>
    </lineage>
</organism>
<gene>
    <name evidence="1" type="ORF">BV133_1458</name>
    <name evidence="2" type="ORF">BVIRIDIS_26510</name>
</gene>
<evidence type="ECO:0000313" key="1">
    <source>
        <dbReference type="EMBL" id="BAR99051.1"/>
    </source>
</evidence>
<dbReference type="Gene3D" id="3.90.79.10">
    <property type="entry name" value="Nucleoside Triphosphate Pyrophosphohydrolase"/>
    <property type="match status" value="1"/>
</dbReference>
<dbReference type="EMBL" id="AP014854">
    <property type="protein sequence ID" value="BAR99051.1"/>
    <property type="molecule type" value="Genomic_DNA"/>
</dbReference>
<keyword evidence="3" id="KW-1185">Reference proteome</keyword>
<sequence length="233" mass="25010">MSLPAIRHIDATDFDVGAPQWPLAVERRADIDRNFAERKRAQPKLWNGRVLLFRDVACHGGTLAGRAFETDFASFLWWRGTGFPDDAVRNVFGMAAVRGRDGGFLLGVMADHTAAAGQVYFPAGTPDPGDVRGGRVDLAGSVVRELREETGLDAVAFRAEPGWTAVFAGPRIAVIKVFAADQTCAALLARVRAGIGADPEAELADVIAVYRRADIPAAAPVFMRAYLTASLSD</sequence>
<dbReference type="EMBL" id="LN907867">
    <property type="protein sequence ID" value="CUU43626.1"/>
    <property type="molecule type" value="Genomic_DNA"/>
</dbReference>
<accession>A0A0H5BFB8</accession>
<dbReference type="KEGG" id="bvr:BVIR_3207"/>
<dbReference type="SUPFAM" id="SSF55811">
    <property type="entry name" value="Nudix"/>
    <property type="match status" value="1"/>
</dbReference>
<dbReference type="GO" id="GO:0003824">
    <property type="term" value="F:catalytic activity"/>
    <property type="evidence" value="ECO:0007669"/>
    <property type="project" value="UniProtKB-ARBA"/>
</dbReference>
<evidence type="ECO:0008006" key="4">
    <source>
        <dbReference type="Google" id="ProtNLM"/>
    </source>
</evidence>
<dbReference type="InterPro" id="IPR015797">
    <property type="entry name" value="NUDIX_hydrolase-like_dom_sf"/>
</dbReference>
<dbReference type="Proteomes" id="UP000065734">
    <property type="component" value="Chromosome I"/>
</dbReference>
<evidence type="ECO:0000313" key="2">
    <source>
        <dbReference type="EMBL" id="CUU43626.1"/>
    </source>
</evidence>
<dbReference type="RefSeq" id="WP_055038460.1">
    <property type="nucleotide sequence ID" value="NZ_AP014854.2"/>
</dbReference>
<reference evidence="2" key="2">
    <citation type="submission" date="2015-11" db="EMBL/GenBank/DDBJ databases">
        <authorList>
            <person name="Zhang Y."/>
            <person name="Guo Z."/>
        </authorList>
    </citation>
    <scope>NUCLEOTIDE SEQUENCE</scope>
    <source>
        <strain evidence="2">1</strain>
    </source>
</reference>
<evidence type="ECO:0000313" key="3">
    <source>
        <dbReference type="Proteomes" id="UP000065734"/>
    </source>
</evidence>
<dbReference type="AlphaFoldDB" id="A0A0H5BFB8"/>
<dbReference type="STRING" id="1079.BVIR_3207"/>
<proteinExistence type="predicted"/>